<reference evidence="2" key="1">
    <citation type="journal article" date="2018" name="Nat. Microbiol.">
        <title>Leveraging single-cell genomics to expand the fungal tree of life.</title>
        <authorList>
            <person name="Ahrendt S.R."/>
            <person name="Quandt C.A."/>
            <person name="Ciobanu D."/>
            <person name="Clum A."/>
            <person name="Salamov A."/>
            <person name="Andreopoulos B."/>
            <person name="Cheng J.F."/>
            <person name="Woyke T."/>
            <person name="Pelin A."/>
            <person name="Henrissat B."/>
            <person name="Reynolds N.K."/>
            <person name="Benny G.L."/>
            <person name="Smith M.E."/>
            <person name="James T.Y."/>
            <person name="Grigoriev I.V."/>
        </authorList>
    </citation>
    <scope>NUCLEOTIDE SEQUENCE [LARGE SCALE GENOMIC DNA]</scope>
    <source>
        <strain evidence="2">Baker2002</strain>
    </source>
</reference>
<proteinExistence type="predicted"/>
<dbReference type="OrthoDB" id="4068815at2759"/>
<evidence type="ECO:0008006" key="3">
    <source>
        <dbReference type="Google" id="ProtNLM"/>
    </source>
</evidence>
<dbReference type="AlphaFoldDB" id="A0A4P9ZH14"/>
<accession>A0A4P9ZH14</accession>
<protein>
    <recommendedName>
        <fullName evidence="3">WD40 repeat-like protein</fullName>
    </recommendedName>
</protein>
<sequence length="486" mass="53325">MTWPDDPHSWNFVKTCTGWLKGGVLAACGDGGTIAVWACTDLYAAASGHVHPVLVPQHLVPLFEIPVAGSVWGVDFASCVDSAGYVHRIVAASFNDRQAAVYYYGAAQNHVSIVAVELLPHNIPEISFVDYQVQDGTHVAVVSMACVSDQLITYAFSWRMSSGAVDVVSANMYPLATHRDPGQFWTVKPVERRFFKRVHSVRALTGDNALPPALQPHEILRQGVLLTSTHPDPQVTSSLGAAAEWQRLAVPTLGTADPVDEPSKVGPDMGIVFSNGEMDSETETSDLDMEEFAENETAKDEPSLSAEWPLLVYGDSVRTECRKALCSDKSALTRSLEQKILAVTSGTSLGLFHADTLFCCARATDAIPYALIPKPRNTHLDRMQLSLVIPKISCFVAASQQGTVTIMRLCQYRGLYAMRQERVFPHFSCYSPSGDAVPLVGVSATERTVFAGSPEYFLYLTYRNGLVLTYRLLDKWDFFEIVCLDF</sequence>
<dbReference type="Pfam" id="PF08728">
    <property type="entry name" value="CRT10"/>
    <property type="match status" value="3"/>
</dbReference>
<dbReference type="Proteomes" id="UP000268321">
    <property type="component" value="Unassembled WGS sequence"/>
</dbReference>
<evidence type="ECO:0000313" key="1">
    <source>
        <dbReference type="EMBL" id="RKP32243.1"/>
    </source>
</evidence>
<dbReference type="EMBL" id="ML004433">
    <property type="protein sequence ID" value="RKP32243.1"/>
    <property type="molecule type" value="Genomic_DNA"/>
</dbReference>
<organism evidence="1 2">
    <name type="scientific">Metschnikowia bicuspidata</name>
    <dbReference type="NCBI Taxonomy" id="27322"/>
    <lineage>
        <taxon>Eukaryota</taxon>
        <taxon>Fungi</taxon>
        <taxon>Dikarya</taxon>
        <taxon>Ascomycota</taxon>
        <taxon>Saccharomycotina</taxon>
        <taxon>Pichiomycetes</taxon>
        <taxon>Metschnikowiaceae</taxon>
        <taxon>Metschnikowia</taxon>
    </lineage>
</organism>
<keyword evidence="2" id="KW-1185">Reference proteome</keyword>
<name>A0A4P9ZH14_9ASCO</name>
<dbReference type="InterPro" id="IPR014839">
    <property type="entry name" value="Crt10"/>
</dbReference>
<gene>
    <name evidence="1" type="ORF">METBISCDRAFT_21757</name>
</gene>
<evidence type="ECO:0000313" key="2">
    <source>
        <dbReference type="Proteomes" id="UP000268321"/>
    </source>
</evidence>